<dbReference type="InterPro" id="IPR050456">
    <property type="entry name" value="DeoC/FbaB_aldolase"/>
</dbReference>
<dbReference type="NCBIfam" id="NF006081">
    <property type="entry name" value="PRK08227.1"/>
    <property type="match status" value="1"/>
</dbReference>
<dbReference type="SUPFAM" id="SSF51569">
    <property type="entry name" value="Aldolase"/>
    <property type="match status" value="1"/>
</dbReference>
<proteinExistence type="predicted"/>
<dbReference type="InterPro" id="IPR002915">
    <property type="entry name" value="DeoC/FbaB/LacD_aldolase"/>
</dbReference>
<dbReference type="PIRSF" id="PIRSF038992">
    <property type="entry name" value="Aldolase_Ia"/>
    <property type="match status" value="1"/>
</dbReference>
<name>A0A1F6GDI7_9PROT</name>
<dbReference type="Gene3D" id="3.20.20.70">
    <property type="entry name" value="Aldolase class I"/>
    <property type="match status" value="1"/>
</dbReference>
<accession>A0A1F6GDI7</accession>
<dbReference type="AlphaFoldDB" id="A0A1F6GDI7"/>
<comment type="caution">
    <text evidence="1">The sequence shown here is derived from an EMBL/GenBank/DDBJ whole genome shotgun (WGS) entry which is preliminary data.</text>
</comment>
<dbReference type="EMBL" id="MFNE01000018">
    <property type="protein sequence ID" value="OGG96173.1"/>
    <property type="molecule type" value="Genomic_DNA"/>
</dbReference>
<evidence type="ECO:0000313" key="1">
    <source>
        <dbReference type="EMBL" id="OGG96173.1"/>
    </source>
</evidence>
<dbReference type="InterPro" id="IPR041720">
    <property type="entry name" value="FbaB-like"/>
</dbReference>
<dbReference type="SMART" id="SM01133">
    <property type="entry name" value="DeoC"/>
    <property type="match status" value="1"/>
</dbReference>
<dbReference type="CDD" id="cd00958">
    <property type="entry name" value="DhnA"/>
    <property type="match status" value="1"/>
</dbReference>
<dbReference type="Proteomes" id="UP000178449">
    <property type="component" value="Unassembled WGS sequence"/>
</dbReference>
<reference evidence="1 2" key="1">
    <citation type="journal article" date="2016" name="Nat. Commun.">
        <title>Thousands of microbial genomes shed light on interconnected biogeochemical processes in an aquifer system.</title>
        <authorList>
            <person name="Anantharaman K."/>
            <person name="Brown C.T."/>
            <person name="Hug L.A."/>
            <person name="Sharon I."/>
            <person name="Castelle C.J."/>
            <person name="Probst A.J."/>
            <person name="Thomas B.C."/>
            <person name="Singh A."/>
            <person name="Wilkins M.J."/>
            <person name="Karaoz U."/>
            <person name="Brodie E.L."/>
            <person name="Williams K.H."/>
            <person name="Hubbard S.S."/>
            <person name="Banfield J.F."/>
        </authorList>
    </citation>
    <scope>NUCLEOTIDE SEQUENCE [LARGE SCALE GENOMIC DNA]</scope>
</reference>
<dbReference type="Pfam" id="PF01791">
    <property type="entry name" value="DeoC"/>
    <property type="match status" value="1"/>
</dbReference>
<dbReference type="GO" id="GO:0004332">
    <property type="term" value="F:fructose-bisphosphate aldolase activity"/>
    <property type="evidence" value="ECO:0007669"/>
    <property type="project" value="InterPro"/>
</dbReference>
<dbReference type="PANTHER" id="PTHR47916">
    <property type="entry name" value="FRUCTOSE-BISPHOSPHATE ALDOLASE CLASS 1"/>
    <property type="match status" value="1"/>
</dbReference>
<organism evidence="1 2">
    <name type="scientific">Candidatus Lambdaproteobacteria bacterium RIFOXYD2_FULL_50_16</name>
    <dbReference type="NCBI Taxonomy" id="1817772"/>
    <lineage>
        <taxon>Bacteria</taxon>
        <taxon>Pseudomonadati</taxon>
        <taxon>Pseudomonadota</taxon>
        <taxon>Candidatus Lambdaproteobacteria</taxon>
    </lineage>
</organism>
<dbReference type="STRING" id="1817772.A2527_04540"/>
<sequence>MADLDGIKDGKDFGLDRPQQNKPFFLKGLNNVDWGMKARMSRLFNPKSGRTVMLAFDHGYFQGPTTGLERIDLNIAPLMPYADVLMCTRGIARSVVDPELGKPLALRCSGGNSILGELSNEAVAVDIEDAIRLNAYALAAQVYIGSEYEHQSIKNVIKLIDTGTRYGIPTLAVTGVGKDMVRDARYFGLATRIAAEIGAHYLKTYFVEENFENVCAACPVPIVIAGGKKLPEFDALTMAYKAIDQGAAGVDMGRNIFQSDAPVAMIQAVGAVVHDLMKPEQAYQMYQDLKAKG</sequence>
<protein>
    <submittedName>
        <fullName evidence="1">Autoinducer 2 aldolase</fullName>
    </submittedName>
</protein>
<dbReference type="PANTHER" id="PTHR47916:SF1">
    <property type="entry name" value="3-HYDROXY-5-PHOSPHONOOXYPENTANE-2,4-DIONE THIOLASE"/>
    <property type="match status" value="1"/>
</dbReference>
<evidence type="ECO:0000313" key="2">
    <source>
        <dbReference type="Proteomes" id="UP000178449"/>
    </source>
</evidence>
<gene>
    <name evidence="1" type="ORF">A2527_04540</name>
</gene>
<dbReference type="InterPro" id="IPR013785">
    <property type="entry name" value="Aldolase_TIM"/>
</dbReference>